<keyword evidence="9" id="KW-0378">Hydrolase</keyword>
<dbReference type="InterPro" id="IPR042097">
    <property type="entry name" value="Aminopeptidase_N-like_N_sf"/>
</dbReference>
<dbReference type="InterPro" id="IPR027268">
    <property type="entry name" value="Peptidase_M4/M1_CTD_sf"/>
</dbReference>
<feature type="domain" description="Aminopeptidase N-like N-terminal" evidence="13">
    <location>
        <begin position="86"/>
        <end position="275"/>
    </location>
</feature>
<dbReference type="PRINTS" id="PR00756">
    <property type="entry name" value="ALADIPTASE"/>
</dbReference>
<evidence type="ECO:0000313" key="15">
    <source>
        <dbReference type="Proteomes" id="UP000256405"/>
    </source>
</evidence>
<proteinExistence type="inferred from homology"/>
<dbReference type="InterPro" id="IPR050344">
    <property type="entry name" value="Peptidase_M1_aminopeptidases"/>
</dbReference>
<dbReference type="InterPro" id="IPR016024">
    <property type="entry name" value="ARM-type_fold"/>
</dbReference>
<dbReference type="GO" id="GO:0008270">
    <property type="term" value="F:zinc ion binding"/>
    <property type="evidence" value="ECO:0007669"/>
    <property type="project" value="InterPro"/>
</dbReference>
<evidence type="ECO:0000256" key="1">
    <source>
        <dbReference type="ARBA" id="ARBA00000098"/>
    </source>
</evidence>
<dbReference type="InterPro" id="IPR001930">
    <property type="entry name" value="Peptidase_M1"/>
</dbReference>
<evidence type="ECO:0000256" key="8">
    <source>
        <dbReference type="ARBA" id="ARBA00022723"/>
    </source>
</evidence>
<evidence type="ECO:0000256" key="7">
    <source>
        <dbReference type="ARBA" id="ARBA00022670"/>
    </source>
</evidence>
<evidence type="ECO:0000259" key="12">
    <source>
        <dbReference type="Pfam" id="PF01433"/>
    </source>
</evidence>
<dbReference type="AlphaFoldDB" id="A0A3E0D9Y0"/>
<evidence type="ECO:0000259" key="13">
    <source>
        <dbReference type="Pfam" id="PF17900"/>
    </source>
</evidence>
<evidence type="ECO:0000313" key="14">
    <source>
        <dbReference type="EMBL" id="REG79387.1"/>
    </source>
</evidence>
<name>A0A3E0D9Y0_9BACT</name>
<dbReference type="GO" id="GO:0043171">
    <property type="term" value="P:peptide catabolic process"/>
    <property type="evidence" value="ECO:0007669"/>
    <property type="project" value="TreeGrafter"/>
</dbReference>
<dbReference type="SUPFAM" id="SSF55486">
    <property type="entry name" value="Metalloproteases ('zincins'), catalytic domain"/>
    <property type="match status" value="1"/>
</dbReference>
<keyword evidence="11" id="KW-0482">Metalloprotease</keyword>
<dbReference type="GO" id="GO:0005615">
    <property type="term" value="C:extracellular space"/>
    <property type="evidence" value="ECO:0007669"/>
    <property type="project" value="TreeGrafter"/>
</dbReference>
<dbReference type="InterPro" id="IPR045357">
    <property type="entry name" value="Aminopeptidase_N-like_N"/>
</dbReference>
<dbReference type="Pfam" id="PF01433">
    <property type="entry name" value="Peptidase_M1"/>
    <property type="match status" value="1"/>
</dbReference>
<reference evidence="14 15" key="1">
    <citation type="submission" date="2018-08" db="EMBL/GenBank/DDBJ databases">
        <title>Genomic Encyclopedia of Archaeal and Bacterial Type Strains, Phase II (KMG-II): from individual species to whole genera.</title>
        <authorList>
            <person name="Goeker M."/>
        </authorList>
    </citation>
    <scope>NUCLEOTIDE SEQUENCE [LARGE SCALE GENOMIC DNA]</scope>
    <source>
        <strain evidence="14 15">DSM 15986</strain>
    </source>
</reference>
<accession>A0A3E0D9Y0</accession>
<dbReference type="RefSeq" id="WP_086543385.1">
    <property type="nucleotide sequence ID" value="NZ_MSSW01000071.1"/>
</dbReference>
<dbReference type="Gene3D" id="1.25.10.10">
    <property type="entry name" value="Leucine-rich Repeat Variant"/>
    <property type="match status" value="1"/>
</dbReference>
<evidence type="ECO:0000256" key="4">
    <source>
        <dbReference type="ARBA" id="ARBA00012564"/>
    </source>
</evidence>
<dbReference type="SUPFAM" id="SSF63737">
    <property type="entry name" value="Leukotriene A4 hydrolase N-terminal domain"/>
    <property type="match status" value="1"/>
</dbReference>
<comment type="cofactor">
    <cofactor evidence="2">
        <name>Zn(2+)</name>
        <dbReference type="ChEBI" id="CHEBI:29105"/>
    </cofactor>
</comment>
<keyword evidence="7" id="KW-0645">Protease</keyword>
<dbReference type="InterPro" id="IPR014782">
    <property type="entry name" value="Peptidase_M1_dom"/>
</dbReference>
<dbReference type="GO" id="GO:0070006">
    <property type="term" value="F:metalloaminopeptidase activity"/>
    <property type="evidence" value="ECO:0007669"/>
    <property type="project" value="TreeGrafter"/>
</dbReference>
<evidence type="ECO:0000256" key="3">
    <source>
        <dbReference type="ARBA" id="ARBA00010136"/>
    </source>
</evidence>
<evidence type="ECO:0000256" key="2">
    <source>
        <dbReference type="ARBA" id="ARBA00001947"/>
    </source>
</evidence>
<evidence type="ECO:0000256" key="10">
    <source>
        <dbReference type="ARBA" id="ARBA00022833"/>
    </source>
</evidence>
<evidence type="ECO:0000256" key="6">
    <source>
        <dbReference type="ARBA" id="ARBA00022438"/>
    </source>
</evidence>
<evidence type="ECO:0000256" key="9">
    <source>
        <dbReference type="ARBA" id="ARBA00022801"/>
    </source>
</evidence>
<dbReference type="Pfam" id="PF17900">
    <property type="entry name" value="Peptidase_M1_N"/>
    <property type="match status" value="1"/>
</dbReference>
<dbReference type="GO" id="GO:0042277">
    <property type="term" value="F:peptide binding"/>
    <property type="evidence" value="ECO:0007669"/>
    <property type="project" value="TreeGrafter"/>
</dbReference>
<dbReference type="InterPro" id="IPR011989">
    <property type="entry name" value="ARM-like"/>
</dbReference>
<evidence type="ECO:0000256" key="11">
    <source>
        <dbReference type="ARBA" id="ARBA00023049"/>
    </source>
</evidence>
<dbReference type="PANTHER" id="PTHR11533">
    <property type="entry name" value="PROTEASE M1 ZINC METALLOPROTEASE"/>
    <property type="match status" value="1"/>
</dbReference>
<protein>
    <recommendedName>
        <fullName evidence="5">Aminopeptidase N</fullName>
        <ecNumber evidence="4">3.4.11.2</ecNumber>
    </recommendedName>
</protein>
<dbReference type="EMBL" id="QUNF01000032">
    <property type="protein sequence ID" value="REG79387.1"/>
    <property type="molecule type" value="Genomic_DNA"/>
</dbReference>
<dbReference type="CDD" id="cd09603">
    <property type="entry name" value="M1_APN_like"/>
    <property type="match status" value="1"/>
</dbReference>
<keyword evidence="10" id="KW-0862">Zinc</keyword>
<dbReference type="Gene3D" id="1.10.390.10">
    <property type="entry name" value="Neutral Protease Domain 2"/>
    <property type="match status" value="1"/>
</dbReference>
<dbReference type="PANTHER" id="PTHR11533:SF174">
    <property type="entry name" value="PUROMYCIN-SENSITIVE AMINOPEPTIDASE-RELATED"/>
    <property type="match status" value="1"/>
</dbReference>
<keyword evidence="15" id="KW-1185">Reference proteome</keyword>
<dbReference type="GO" id="GO:0016285">
    <property type="term" value="F:alanyl aminopeptidase activity"/>
    <property type="evidence" value="ECO:0007669"/>
    <property type="project" value="UniProtKB-EC"/>
</dbReference>
<dbReference type="OrthoDB" id="100605at2"/>
<sequence>MILKNIGFWRNSSRLSALFIVIITMACKSNQLPVQESKENISAITVSLDTIPKKIDSVAVKAKIEEKERAIAAYNPSVKKDFDILHTDLDLSFDFKRQAVIGKAELTIKPFFYPNKELVLDAQDFELGEIFFVQNGNRESITYDYDEAKLRIHLPRVLTKADTFRIALDYSAFPERNAGGGSQAITDTKGLYFIDPLDTLPDKPTMIWTQGETTHNSKWFPTIDSPNEKFTQLIKLTVADTLITIGNGELIKQESLGEGLRKDYWEMKLPHSAYLAAFAIGDFGKVEAKWEDVSLGYFVEKGYEKGAAIVFQDTPEMIGFFSDLLGVRYPWPKYDQIVVRDFVSGAMENTTASIFMEELRLTEREAIDSEWDYIIAHELFHQWFGDYVTTESWANLTLNEGFANYSEFLWNEYKHGEDEAKLKLIAETENYFLEAETKLADLIRFDYDDAEDMFDSHSYSKGGAIFHMLREYLGKDAFYAGLKYYLTKHAFDNVEVNDLRIAFEKVSGEDLNWFFNQWFLAKGHPKLHFEVDYSKPENILISVTQLQDLNTTPLYQLPLDVSWYEGNQRKSKRFMITKGFQQISLENENPVDLVFVDEQKNLLAKKSMEASPDQMRRQFRTSNYGISRYEALDSLAAWEAVTELESIIPEALEDEFWSVRESALSILQGYPEWLEDTPELAQRVVYIAENDERNSVRAGAIDVLSAYSPDDYYSVFLKLAEDSSYMVSGSALMGLVSMESQEIDPLLMEGFAGESNFRMVIPVADYYISNAFPGKGEWFLNQANTISGEGLYYFLGYLSEYFSRFPEEGEGKATNYLFGIMENDTRSYVRLGAFQGLLGFSDNPEILKKISEVAAQESDSELIMYYQYFLETLKDEN</sequence>
<evidence type="ECO:0000256" key="5">
    <source>
        <dbReference type="ARBA" id="ARBA00015611"/>
    </source>
</evidence>
<keyword evidence="6 14" id="KW-0031">Aminopeptidase</keyword>
<dbReference type="GO" id="GO:0005737">
    <property type="term" value="C:cytoplasm"/>
    <property type="evidence" value="ECO:0007669"/>
    <property type="project" value="TreeGrafter"/>
</dbReference>
<gene>
    <name evidence="14" type="ORF">C8N25_13217</name>
</gene>
<comment type="catalytic activity">
    <reaction evidence="1">
        <text>Release of an N-terminal amino acid, Xaa-|-Yaa- from a peptide, amide or arylamide. Xaa is preferably Ala, but may be most amino acids including Pro (slow action). When a terminal hydrophobic residue is followed by a prolyl residue, the two may be released as an intact Xaa-Pro dipeptide.</text>
        <dbReference type="EC" id="3.4.11.2"/>
    </reaction>
</comment>
<dbReference type="GO" id="GO:0016020">
    <property type="term" value="C:membrane"/>
    <property type="evidence" value="ECO:0007669"/>
    <property type="project" value="TreeGrafter"/>
</dbReference>
<organism evidence="14 15">
    <name type="scientific">Algoriphagus antarcticus</name>
    <dbReference type="NCBI Taxonomy" id="238540"/>
    <lineage>
        <taxon>Bacteria</taxon>
        <taxon>Pseudomonadati</taxon>
        <taxon>Bacteroidota</taxon>
        <taxon>Cytophagia</taxon>
        <taxon>Cytophagales</taxon>
        <taxon>Cyclobacteriaceae</taxon>
        <taxon>Algoriphagus</taxon>
    </lineage>
</organism>
<dbReference type="Proteomes" id="UP000256405">
    <property type="component" value="Unassembled WGS sequence"/>
</dbReference>
<feature type="domain" description="Peptidase M1 membrane alanine aminopeptidase" evidence="12">
    <location>
        <begin position="312"/>
        <end position="518"/>
    </location>
</feature>
<dbReference type="EC" id="3.4.11.2" evidence="4"/>
<dbReference type="PROSITE" id="PS51257">
    <property type="entry name" value="PROKAR_LIPOPROTEIN"/>
    <property type="match status" value="1"/>
</dbReference>
<dbReference type="Gene3D" id="2.60.40.1730">
    <property type="entry name" value="tricorn interacting facor f3 domain"/>
    <property type="match status" value="1"/>
</dbReference>
<comment type="caution">
    <text evidence="14">The sequence shown here is derived from an EMBL/GenBank/DDBJ whole genome shotgun (WGS) entry which is preliminary data.</text>
</comment>
<dbReference type="SUPFAM" id="SSF48371">
    <property type="entry name" value="ARM repeat"/>
    <property type="match status" value="1"/>
</dbReference>
<dbReference type="GO" id="GO:0006508">
    <property type="term" value="P:proteolysis"/>
    <property type="evidence" value="ECO:0007669"/>
    <property type="project" value="UniProtKB-KW"/>
</dbReference>
<comment type="similarity">
    <text evidence="3">Belongs to the peptidase M1 family.</text>
</comment>
<keyword evidence="8" id="KW-0479">Metal-binding</keyword>